<feature type="compositionally biased region" description="Polar residues" evidence="1">
    <location>
        <begin position="65"/>
        <end position="80"/>
    </location>
</feature>
<keyword evidence="3" id="KW-1185">Reference proteome</keyword>
<dbReference type="Proteomes" id="UP000294292">
    <property type="component" value="Chromosome"/>
</dbReference>
<reference evidence="2 3" key="1">
    <citation type="submission" date="2019-03" db="EMBL/GenBank/DDBJ databases">
        <title>Complete genome sequence of Paenisporosarcina antarctica CGMCC 1.6503T.</title>
        <authorList>
            <person name="Rong J.-C."/>
            <person name="Chi N.-Y."/>
            <person name="Zhang Q.-F."/>
        </authorList>
    </citation>
    <scope>NUCLEOTIDE SEQUENCE [LARGE SCALE GENOMIC DNA]</scope>
    <source>
        <strain evidence="2 3">CGMCC 1.6503</strain>
    </source>
</reference>
<dbReference type="RefSeq" id="WP_134209023.1">
    <property type="nucleotide sequence ID" value="NZ_CP038015.1"/>
</dbReference>
<dbReference type="KEGG" id="panc:E2636_03595"/>
<protein>
    <submittedName>
        <fullName evidence="2">Uncharacterized protein</fullName>
    </submittedName>
</protein>
<feature type="region of interest" description="Disordered" evidence="1">
    <location>
        <begin position="58"/>
        <end position="80"/>
    </location>
</feature>
<accession>A0A4P6ZW57</accession>
<evidence type="ECO:0000256" key="1">
    <source>
        <dbReference type="SAM" id="MobiDB-lite"/>
    </source>
</evidence>
<proteinExistence type="predicted"/>
<sequence length="80" mass="8909">MRFITWGAIGATIFGVVRGIQNGTFQQMMKNMPTKLNAQNLQQMAQPMQGMAQGMQNMAKPMQGMPNNPKTENSTKQQGY</sequence>
<evidence type="ECO:0000313" key="3">
    <source>
        <dbReference type="Proteomes" id="UP000294292"/>
    </source>
</evidence>
<evidence type="ECO:0000313" key="2">
    <source>
        <dbReference type="EMBL" id="QBP40288.1"/>
    </source>
</evidence>
<gene>
    <name evidence="2" type="ORF">E2636_03595</name>
</gene>
<dbReference type="AlphaFoldDB" id="A0A4P6ZW57"/>
<name>A0A4P6ZW57_9BACL</name>
<organism evidence="2 3">
    <name type="scientific">Paenisporosarcina antarctica</name>
    <dbReference type="NCBI Taxonomy" id="417367"/>
    <lineage>
        <taxon>Bacteria</taxon>
        <taxon>Bacillati</taxon>
        <taxon>Bacillota</taxon>
        <taxon>Bacilli</taxon>
        <taxon>Bacillales</taxon>
        <taxon>Caryophanaceae</taxon>
        <taxon>Paenisporosarcina</taxon>
    </lineage>
</organism>
<dbReference type="OrthoDB" id="2456662at2"/>
<dbReference type="EMBL" id="CP038015">
    <property type="protein sequence ID" value="QBP40288.1"/>
    <property type="molecule type" value="Genomic_DNA"/>
</dbReference>